<evidence type="ECO:0000256" key="1">
    <source>
        <dbReference type="ARBA" id="ARBA00004141"/>
    </source>
</evidence>
<dbReference type="PANTHER" id="PTHR47804:SF1">
    <property type="entry name" value="DUF2421 DOMAIN-CONTAINING PROTEIN"/>
    <property type="match status" value="1"/>
</dbReference>
<accession>A0A0C2XBG4</accession>
<keyword evidence="3 5" id="KW-1133">Transmembrane helix</keyword>
<comment type="subcellular location">
    <subcellularLocation>
        <location evidence="1">Membrane</location>
        <topology evidence="1">Multi-pass membrane protein</topology>
    </subcellularLocation>
</comment>
<feature type="transmembrane region" description="Helical" evidence="5">
    <location>
        <begin position="717"/>
        <end position="734"/>
    </location>
</feature>
<feature type="transmembrane region" description="Helical" evidence="5">
    <location>
        <begin position="224"/>
        <end position="248"/>
    </location>
</feature>
<dbReference type="InterPro" id="IPR018820">
    <property type="entry name" value="BRE4-related_DUF2421"/>
</dbReference>
<dbReference type="InterPro" id="IPR052430">
    <property type="entry name" value="IVT-Associated"/>
</dbReference>
<evidence type="ECO:0000256" key="3">
    <source>
        <dbReference type="ARBA" id="ARBA00022989"/>
    </source>
</evidence>
<feature type="transmembrane region" description="Helical" evidence="5">
    <location>
        <begin position="694"/>
        <end position="711"/>
    </location>
</feature>
<dbReference type="Pfam" id="PF13515">
    <property type="entry name" value="FUSC_2"/>
    <property type="match status" value="1"/>
</dbReference>
<dbReference type="OrthoDB" id="68611at2759"/>
<evidence type="ECO:0000256" key="5">
    <source>
        <dbReference type="SAM" id="Phobius"/>
    </source>
</evidence>
<feature type="transmembrane region" description="Helical" evidence="5">
    <location>
        <begin position="142"/>
        <end position="165"/>
    </location>
</feature>
<feature type="domain" description="Integral membrane bound transporter" evidence="7">
    <location>
        <begin position="667"/>
        <end position="788"/>
    </location>
</feature>
<evidence type="ECO:0000256" key="4">
    <source>
        <dbReference type="ARBA" id="ARBA00023136"/>
    </source>
</evidence>
<reference evidence="8 9" key="1">
    <citation type="submission" date="2014-04" db="EMBL/GenBank/DDBJ databases">
        <title>Evolutionary Origins and Diversification of the Mycorrhizal Mutualists.</title>
        <authorList>
            <consortium name="DOE Joint Genome Institute"/>
            <consortium name="Mycorrhizal Genomics Consortium"/>
            <person name="Kohler A."/>
            <person name="Kuo A."/>
            <person name="Nagy L.G."/>
            <person name="Floudas D."/>
            <person name="Copeland A."/>
            <person name="Barry K.W."/>
            <person name="Cichocki N."/>
            <person name="Veneault-Fourrey C."/>
            <person name="LaButti K."/>
            <person name="Lindquist E.A."/>
            <person name="Lipzen A."/>
            <person name="Lundell T."/>
            <person name="Morin E."/>
            <person name="Murat C."/>
            <person name="Riley R."/>
            <person name="Ohm R."/>
            <person name="Sun H."/>
            <person name="Tunlid A."/>
            <person name="Henrissat B."/>
            <person name="Grigoriev I.V."/>
            <person name="Hibbett D.S."/>
            <person name="Martin F."/>
        </authorList>
    </citation>
    <scope>NUCLEOTIDE SEQUENCE [LARGE SCALE GENOMIC DNA]</scope>
    <source>
        <strain evidence="8 9">Koide BX008</strain>
    </source>
</reference>
<dbReference type="PRINTS" id="PR02047">
    <property type="entry name" value="BREFELDNASP4"/>
</dbReference>
<name>A0A0C2XBG4_AMAMK</name>
<dbReference type="InParanoid" id="A0A0C2XBG4"/>
<gene>
    <name evidence="8" type="ORF">M378DRAFT_124092</name>
</gene>
<dbReference type="InterPro" id="IPR023244">
    <property type="entry name" value="Brefeldin_A-sensitivity_4"/>
</dbReference>
<dbReference type="AlphaFoldDB" id="A0A0C2XBG4"/>
<dbReference type="InterPro" id="IPR049453">
    <property type="entry name" value="Memb_transporter_dom"/>
</dbReference>
<dbReference type="GO" id="GO:0016020">
    <property type="term" value="C:membrane"/>
    <property type="evidence" value="ECO:0007669"/>
    <property type="project" value="UniProtKB-SubCell"/>
</dbReference>
<feature type="transmembrane region" description="Helical" evidence="5">
    <location>
        <begin position="171"/>
        <end position="193"/>
    </location>
</feature>
<dbReference type="STRING" id="946122.A0A0C2XBG4"/>
<sequence length="1050" mass="117569">MVNNLPPLQSASPDAQSITSQLVENPNEAHLSNQTPAGLHQCFGSERWNPGLVPTQARLDTCTPNKLPTLSLLQRNVLKCSIAYFIASLFTFCPFLSSLISDLVSYGVGKEVVSTPTGHMVATIAVYFHPAKTVGGMIEADLFCAFGLLYSSFVCLSSMSLFWLLELRPGWEWLGDLVVIIWIGVSMSALAWMKAWMSSPSFNTACSMIAIVIFVVLVKEGGLVTLAQVSAIIVFGSIVSNLTCYIFWPQTATANLEKDIARNLESFSTLFDRLTDTFLLDNDSGSPGMLQEKLHKAVGDHQDSFTKLNKTLNEARSERLYGLWKDYEAVVDSMNRLAQHLNGLRSSTSLQHELTRTGIVSSRPGAADHLNEEIDNHNSAGRPPMVTATALFEELIDDLNPPLKALKAVCLHALRRLHVAFEQLGTKKDIPVTQTNFQEFEELVEAIERALLQFDSTSEYALLRWYKNDESISQPWTSDCNPGSSSNFGGPQSKQYKGQGHDLIPSRGHEVIFLVYFFIFTLQEFARELILLVECIERIHVGNRLKKNYRPLVQAAINFMEKLWKTERSDFSIKRPSIKRSFSHLISMNRRHRPSFPKIQPHAPDTAQTPSWSQLSGMGRLKKLLWMFGKSLVEQRSKYALKAGMAIALLASPAFCDVTRPIFVEYWGDWALISCFIVISPTIGATNNLSMHRLVGTVLGAAVATGIFTLFPNHPVILSLFGFLFSIPCFYYGLSRPPYASASRFVLLTYNLTCLYCYNQRQHDVAVLDIAFRRALAVTAGVVWALLISRLLWPAEARRELGKALGEFCLNLGWLYTRLVASNSIALNHLGGHGDPRTDGSLSSHEETNLRLHNSVKEFMSMELHLQVKLIAIQGLLAQAQHEPRLKGPFPVKLYRNVLTSLQSILDTLHSMRCVTTRAEWRTSVMHEFVIPVNKERREMVGNIILSLSMLACAFHLKAPLPPYLPPCEESRQRLVAAIRKLDVVRSRNIQGSRQLLFFAYAITMKGVTEELDKLGRTLQSAFGVIGHTPETFEALFACEEDPIQSWSYL</sequence>
<feature type="domain" description="DUF2421" evidence="6">
    <location>
        <begin position="847"/>
        <end position="966"/>
    </location>
</feature>
<dbReference type="HOGENOM" id="CLU_001127_1_1_1"/>
<evidence type="ECO:0000313" key="9">
    <source>
        <dbReference type="Proteomes" id="UP000054549"/>
    </source>
</evidence>
<feature type="transmembrane region" description="Helical" evidence="5">
    <location>
        <begin position="770"/>
        <end position="793"/>
    </location>
</feature>
<keyword evidence="4 5" id="KW-0472">Membrane</keyword>
<keyword evidence="9" id="KW-1185">Reference proteome</keyword>
<proteinExistence type="predicted"/>
<feature type="transmembrane region" description="Helical" evidence="5">
    <location>
        <begin position="667"/>
        <end position="687"/>
    </location>
</feature>
<feature type="transmembrane region" description="Helical" evidence="5">
    <location>
        <begin position="82"/>
        <end position="100"/>
    </location>
</feature>
<dbReference type="PANTHER" id="PTHR47804">
    <property type="entry name" value="60S RIBOSOMAL PROTEIN L19"/>
    <property type="match status" value="1"/>
</dbReference>
<evidence type="ECO:0000259" key="7">
    <source>
        <dbReference type="Pfam" id="PF13515"/>
    </source>
</evidence>
<dbReference type="Proteomes" id="UP000054549">
    <property type="component" value="Unassembled WGS sequence"/>
</dbReference>
<dbReference type="EMBL" id="KN818237">
    <property type="protein sequence ID" value="KIL66168.1"/>
    <property type="molecule type" value="Genomic_DNA"/>
</dbReference>
<organism evidence="8 9">
    <name type="scientific">Amanita muscaria (strain Koide BX008)</name>
    <dbReference type="NCBI Taxonomy" id="946122"/>
    <lineage>
        <taxon>Eukaryota</taxon>
        <taxon>Fungi</taxon>
        <taxon>Dikarya</taxon>
        <taxon>Basidiomycota</taxon>
        <taxon>Agaricomycotina</taxon>
        <taxon>Agaricomycetes</taxon>
        <taxon>Agaricomycetidae</taxon>
        <taxon>Agaricales</taxon>
        <taxon>Pluteineae</taxon>
        <taxon>Amanitaceae</taxon>
        <taxon>Amanita</taxon>
    </lineage>
</organism>
<feature type="transmembrane region" description="Helical" evidence="5">
    <location>
        <begin position="200"/>
        <end position="218"/>
    </location>
</feature>
<dbReference type="Pfam" id="PF10334">
    <property type="entry name" value="BRE4"/>
    <property type="match status" value="1"/>
</dbReference>
<protein>
    <submittedName>
        <fullName evidence="8">Uncharacterized protein</fullName>
    </submittedName>
</protein>
<evidence type="ECO:0000256" key="2">
    <source>
        <dbReference type="ARBA" id="ARBA00022692"/>
    </source>
</evidence>
<evidence type="ECO:0000313" key="8">
    <source>
        <dbReference type="EMBL" id="KIL66168.1"/>
    </source>
</evidence>
<evidence type="ECO:0000259" key="6">
    <source>
        <dbReference type="Pfam" id="PF10334"/>
    </source>
</evidence>
<keyword evidence="2 5" id="KW-0812">Transmembrane</keyword>